<dbReference type="Proteomes" id="UP001597216">
    <property type="component" value="Unassembled WGS sequence"/>
</dbReference>
<feature type="repeat" description="TPR" evidence="3">
    <location>
        <begin position="149"/>
        <end position="182"/>
    </location>
</feature>
<evidence type="ECO:0000256" key="2">
    <source>
        <dbReference type="ARBA" id="ARBA00022803"/>
    </source>
</evidence>
<name>A0ABW3T647_9CAUL</name>
<reference evidence="5" key="1">
    <citation type="journal article" date="2019" name="Int. J. Syst. Evol. Microbiol.">
        <title>The Global Catalogue of Microorganisms (GCM) 10K type strain sequencing project: providing services to taxonomists for standard genome sequencing and annotation.</title>
        <authorList>
            <consortium name="The Broad Institute Genomics Platform"/>
            <consortium name="The Broad Institute Genome Sequencing Center for Infectious Disease"/>
            <person name="Wu L."/>
            <person name="Ma J."/>
        </authorList>
    </citation>
    <scope>NUCLEOTIDE SEQUENCE [LARGE SCALE GENOMIC DNA]</scope>
    <source>
        <strain evidence="5">CCUG 55074</strain>
    </source>
</reference>
<keyword evidence="2 3" id="KW-0802">TPR repeat</keyword>
<feature type="repeat" description="TPR" evidence="3">
    <location>
        <begin position="81"/>
        <end position="114"/>
    </location>
</feature>
<dbReference type="InterPro" id="IPR050498">
    <property type="entry name" value="Ycf3"/>
</dbReference>
<keyword evidence="1" id="KW-0677">Repeat</keyword>
<keyword evidence="5" id="KW-1185">Reference proteome</keyword>
<dbReference type="RefSeq" id="WP_377354102.1">
    <property type="nucleotide sequence ID" value="NZ_JBHTLQ010000035.1"/>
</dbReference>
<feature type="repeat" description="TPR" evidence="3">
    <location>
        <begin position="183"/>
        <end position="216"/>
    </location>
</feature>
<evidence type="ECO:0000256" key="3">
    <source>
        <dbReference type="PROSITE-ProRule" id="PRU00339"/>
    </source>
</evidence>
<dbReference type="SMART" id="SM00028">
    <property type="entry name" value="TPR"/>
    <property type="match status" value="8"/>
</dbReference>
<dbReference type="PANTHER" id="PTHR44858:SF1">
    <property type="entry name" value="UDP-N-ACETYLGLUCOSAMINE--PEPTIDE N-ACETYLGLUCOSAMINYLTRANSFERASE SPINDLY-RELATED"/>
    <property type="match status" value="1"/>
</dbReference>
<protein>
    <submittedName>
        <fullName evidence="4">Tetratricopeptide repeat protein</fullName>
    </submittedName>
</protein>
<gene>
    <name evidence="4" type="ORF">ACFQ27_14620</name>
</gene>
<dbReference type="InterPro" id="IPR019734">
    <property type="entry name" value="TPR_rpt"/>
</dbReference>
<dbReference type="Gene3D" id="1.25.40.10">
    <property type="entry name" value="Tetratricopeptide repeat domain"/>
    <property type="match status" value="4"/>
</dbReference>
<evidence type="ECO:0000313" key="4">
    <source>
        <dbReference type="EMBL" id="MFD1191821.1"/>
    </source>
</evidence>
<dbReference type="PANTHER" id="PTHR44858">
    <property type="entry name" value="TETRATRICOPEPTIDE REPEAT PROTEIN 6"/>
    <property type="match status" value="1"/>
</dbReference>
<feature type="repeat" description="TPR" evidence="3">
    <location>
        <begin position="217"/>
        <end position="250"/>
    </location>
</feature>
<evidence type="ECO:0000256" key="1">
    <source>
        <dbReference type="ARBA" id="ARBA00022737"/>
    </source>
</evidence>
<dbReference type="Pfam" id="PF13432">
    <property type="entry name" value="TPR_16"/>
    <property type="match status" value="2"/>
</dbReference>
<dbReference type="EMBL" id="JBHTLQ010000035">
    <property type="protein sequence ID" value="MFD1191821.1"/>
    <property type="molecule type" value="Genomic_DNA"/>
</dbReference>
<comment type="caution">
    <text evidence="4">The sequence shown here is derived from an EMBL/GenBank/DDBJ whole genome shotgun (WGS) entry which is preliminary data.</text>
</comment>
<sequence>MAAPAAALTRDEAVDHCINKANTYSYAQVVEGCTVLIEAGDLSSDGQATAYLLRGTARIELRDFGGAETDFTQSLALEPQENAYLARSVAYRSQEKYDLAVSDLNKAFSLNPSNALTVAERGRVRHQQEDYAGAIKDLDLAIAMDPKLVSALAWRGDAFMTSGQSDRAIADYTRVVELDPKYTDAFLNRGSVYASQQKYALAVADFTQVVTLAPTYAEGFTERGISYWALGERVRAIADHDRAAELDPGDVIKHMARCMRRIFANIELETAYAACTRAVELRAAPEIVYFHGVASLKTERWAEALADFQDGLNRDKQRAGAYFGQGIAKLRLGQREEGEADIARAEELDPKVAETYATYGITP</sequence>
<organism evidence="4 5">
    <name type="scientific">Phenylobacterium conjunctum</name>
    <dbReference type="NCBI Taxonomy" id="1298959"/>
    <lineage>
        <taxon>Bacteria</taxon>
        <taxon>Pseudomonadati</taxon>
        <taxon>Pseudomonadota</taxon>
        <taxon>Alphaproteobacteria</taxon>
        <taxon>Caulobacterales</taxon>
        <taxon>Caulobacteraceae</taxon>
        <taxon>Phenylobacterium</taxon>
    </lineage>
</organism>
<proteinExistence type="predicted"/>
<dbReference type="PROSITE" id="PS50005">
    <property type="entry name" value="TPR"/>
    <property type="match status" value="4"/>
</dbReference>
<accession>A0ABW3T647</accession>
<dbReference type="InterPro" id="IPR011990">
    <property type="entry name" value="TPR-like_helical_dom_sf"/>
</dbReference>
<evidence type="ECO:0000313" key="5">
    <source>
        <dbReference type="Proteomes" id="UP001597216"/>
    </source>
</evidence>
<dbReference type="SUPFAM" id="SSF48452">
    <property type="entry name" value="TPR-like"/>
    <property type="match status" value="1"/>
</dbReference>